<feature type="region of interest" description="Disordered" evidence="1">
    <location>
        <begin position="1"/>
        <end position="26"/>
    </location>
</feature>
<name>A0A292Q6U3_9PEZI</name>
<feature type="compositionally biased region" description="Basic and acidic residues" evidence="1">
    <location>
        <begin position="629"/>
        <end position="642"/>
    </location>
</feature>
<feature type="region of interest" description="Disordered" evidence="1">
    <location>
        <begin position="676"/>
        <end position="726"/>
    </location>
</feature>
<reference evidence="2" key="1">
    <citation type="submission" date="2015-10" db="EMBL/GenBank/DDBJ databases">
        <authorList>
            <person name="Regsiter A."/>
            <person name="william w."/>
        </authorList>
    </citation>
    <scope>NUCLEOTIDE SEQUENCE</scope>
    <source>
        <strain evidence="2">Montdore</strain>
    </source>
</reference>
<feature type="region of interest" description="Disordered" evidence="1">
    <location>
        <begin position="116"/>
        <end position="164"/>
    </location>
</feature>
<feature type="compositionally biased region" description="Basic and acidic residues" evidence="1">
    <location>
        <begin position="686"/>
        <end position="707"/>
    </location>
</feature>
<feature type="compositionally biased region" description="Basic and acidic residues" evidence="1">
    <location>
        <begin position="773"/>
        <end position="790"/>
    </location>
</feature>
<dbReference type="EMBL" id="LN890956">
    <property type="protein sequence ID" value="CUS14665.1"/>
    <property type="molecule type" value="Genomic_DNA"/>
</dbReference>
<evidence type="ECO:0000313" key="2">
    <source>
        <dbReference type="EMBL" id="CUS14665.1"/>
    </source>
</evidence>
<feature type="region of interest" description="Disordered" evidence="1">
    <location>
        <begin position="513"/>
        <end position="588"/>
    </location>
</feature>
<dbReference type="AlphaFoldDB" id="A0A292Q6U3"/>
<feature type="region of interest" description="Disordered" evidence="1">
    <location>
        <begin position="54"/>
        <end position="75"/>
    </location>
</feature>
<feature type="region of interest" description="Disordered" evidence="1">
    <location>
        <begin position="180"/>
        <end position="205"/>
    </location>
</feature>
<keyword evidence="3" id="KW-1185">Reference proteome</keyword>
<sequence length="869" mass="98931">MDIPGDAISKTPKVAFSKQDYRHNPTREERSISQMMEDLGDHRIVSLPLSGARVFGTAPAPNPERGRAQNSQPALEGDHVEAWAALFDPSLVIERNDGLGEGQSYRLGPNYLPIAEPKGKYPPKGYHFRPGSDPNSGRLPTQGPLPGPPGPGAADDTQIPPSDRGRTIRSLISRTGFQIRSDPSRVTPPTVSQYPRKAFRGGAPGHGIPRRKVIWHTGNLMTANQDFYDYIQPKIGGHKSTDPPAPEMETGESRNIQLTLKPCTTPNVLRKTDSPQSVDNAFNKVGSEKFAEVASTTIPGINGAEARQELASQSVVAEGEKIANQEASGISQAASQFVPRASSDSGKNLSTVPDVGSPRSRKNNPEPQPHFSLQTVFEWLEREVQLTARALLGCSFDSHDYEIKEIFNKTRLKTLTDRIDAADNLLSEEMAKMYQFKTSLEDIKSRSSKMADDFLKTQMEHDEFVTKQKRVAETEAGKKAAEEFSLKNGLEKQRQVELQREKLLQEEQRLDEKQRLEKQSQEEKLREEKLEEKHQEEKLQEEKRREEKRQEEKRREEECREEKRREEECREEKRQEEKRRGEQRQEELRKEKLRLGAERLEEQRLERQRREKQRIEKRQQEGELLGDDQPQKERQRGLDRLRYEKQQLVEKQRLDKLLNDERIKAEQMEVRRLAAQRTEGQLPGGRQERKHAQNEAEEMLTRERLGGGKELGINGLDEYPDPYGRGRIEAENAHEKFREITQVRAGPSGSGSLSQTSLKEVPHSVGAQLVGKGETEIKVPKESGDPDDGRSNPLLFPYKLHLQLTPLFNIPSITAWVGRLSDPTVEIEKAIRKHLSDEEMNVLKKVEAYKQFLTRATDHHTRKLAKDSK</sequence>
<gene>
    <name evidence="2" type="ORF">GSTUAT00001190001</name>
</gene>
<feature type="region of interest" description="Disordered" evidence="1">
    <location>
        <begin position="335"/>
        <end position="369"/>
    </location>
</feature>
<feature type="compositionally biased region" description="Basic and acidic residues" evidence="1">
    <location>
        <begin position="605"/>
        <end position="621"/>
    </location>
</feature>
<protein>
    <submittedName>
        <fullName evidence="2">Uncharacterized protein</fullName>
    </submittedName>
</protein>
<organism evidence="2 3">
    <name type="scientific">Tuber aestivum</name>
    <name type="common">summer truffle</name>
    <dbReference type="NCBI Taxonomy" id="59557"/>
    <lineage>
        <taxon>Eukaryota</taxon>
        <taxon>Fungi</taxon>
        <taxon>Dikarya</taxon>
        <taxon>Ascomycota</taxon>
        <taxon>Pezizomycotina</taxon>
        <taxon>Pezizomycetes</taxon>
        <taxon>Pezizales</taxon>
        <taxon>Tuberaceae</taxon>
        <taxon>Tuber</taxon>
    </lineage>
</organism>
<feature type="region of interest" description="Disordered" evidence="1">
    <location>
        <begin position="741"/>
        <end position="791"/>
    </location>
</feature>
<feature type="region of interest" description="Disordered" evidence="1">
    <location>
        <begin position="605"/>
        <end position="642"/>
    </location>
</feature>
<evidence type="ECO:0000313" key="3">
    <source>
        <dbReference type="Proteomes" id="UP001412239"/>
    </source>
</evidence>
<feature type="compositionally biased region" description="Polar residues" evidence="1">
    <location>
        <begin position="342"/>
        <end position="351"/>
    </location>
</feature>
<dbReference type="Proteomes" id="UP001412239">
    <property type="component" value="Unassembled WGS sequence"/>
</dbReference>
<proteinExistence type="predicted"/>
<accession>A0A292Q6U3</accession>
<evidence type="ECO:0000256" key="1">
    <source>
        <dbReference type="SAM" id="MobiDB-lite"/>
    </source>
</evidence>